<dbReference type="RefSeq" id="WP_147025580.1">
    <property type="nucleotide sequence ID" value="NZ_BJZU01000030.1"/>
</dbReference>
<sequence>MGTITGRTTIRTTLAATLLLGLGGTALARGGGDAGSGLSPYAALSGNDRSAGVNNGNYRNPRLDPYIRAYGDGYDRPVRYRRAPVPGPYYGYPY</sequence>
<dbReference type="Proteomes" id="UP000321960">
    <property type="component" value="Unassembled WGS sequence"/>
</dbReference>
<reference evidence="4" key="2">
    <citation type="journal article" date="2019" name="Int. J. Syst. Evol. Microbiol.">
        <title>The Global Catalogue of Microorganisms (GCM) 10K type strain sequencing project: providing services to taxonomists for standard genome sequencing and annotation.</title>
        <authorList>
            <consortium name="The Broad Institute Genomics Platform"/>
            <consortium name="The Broad Institute Genome Sequencing Center for Infectious Disease"/>
            <person name="Wu L."/>
            <person name="Ma J."/>
        </authorList>
    </citation>
    <scope>NUCLEOTIDE SEQUENCE [LARGE SCALE GENOMIC DNA]</scope>
    <source>
        <strain evidence="4">NBRC 107715</strain>
    </source>
</reference>
<comment type="caution">
    <text evidence="1">The sequence shown here is derived from an EMBL/GenBank/DDBJ whole genome shotgun (WGS) entry which is preliminary data.</text>
</comment>
<reference evidence="1 3" key="3">
    <citation type="submission" date="2019-07" db="EMBL/GenBank/DDBJ databases">
        <title>Whole genome shotgun sequence of Methylobacterium oxalidis NBRC 107715.</title>
        <authorList>
            <person name="Hosoyama A."/>
            <person name="Uohara A."/>
            <person name="Ohji S."/>
            <person name="Ichikawa N."/>
        </authorList>
    </citation>
    <scope>NUCLEOTIDE SEQUENCE [LARGE SCALE GENOMIC DNA]</scope>
    <source>
        <strain evidence="1 3">NBRC 107715</strain>
    </source>
</reference>
<dbReference type="Proteomes" id="UP001156856">
    <property type="component" value="Unassembled WGS sequence"/>
</dbReference>
<evidence type="ECO:0000313" key="1">
    <source>
        <dbReference type="EMBL" id="GEP03915.1"/>
    </source>
</evidence>
<reference evidence="2" key="4">
    <citation type="submission" date="2023-01" db="EMBL/GenBank/DDBJ databases">
        <title>Draft genome sequence of Methylobacterium oxalidis strain NBRC 107715.</title>
        <authorList>
            <person name="Sun Q."/>
            <person name="Mori K."/>
        </authorList>
    </citation>
    <scope>NUCLEOTIDE SEQUENCE</scope>
    <source>
        <strain evidence="2">NBRC 107715</strain>
    </source>
</reference>
<proteinExistence type="predicted"/>
<name>A0A512J1U6_9HYPH</name>
<dbReference type="EMBL" id="BJZU01000030">
    <property type="protein sequence ID" value="GEP03915.1"/>
    <property type="molecule type" value="Genomic_DNA"/>
</dbReference>
<keyword evidence="4" id="KW-1185">Reference proteome</keyword>
<dbReference type="EMBL" id="BSPK01000067">
    <property type="protein sequence ID" value="GLS65226.1"/>
    <property type="molecule type" value="Genomic_DNA"/>
</dbReference>
<protein>
    <submittedName>
        <fullName evidence="1">Uncharacterized protein</fullName>
    </submittedName>
</protein>
<accession>A0A512J1U6</accession>
<dbReference type="OrthoDB" id="7999479at2"/>
<organism evidence="1 3">
    <name type="scientific">Methylobacterium oxalidis</name>
    <dbReference type="NCBI Taxonomy" id="944322"/>
    <lineage>
        <taxon>Bacteria</taxon>
        <taxon>Pseudomonadati</taxon>
        <taxon>Pseudomonadota</taxon>
        <taxon>Alphaproteobacteria</taxon>
        <taxon>Hyphomicrobiales</taxon>
        <taxon>Methylobacteriaceae</taxon>
        <taxon>Methylobacterium</taxon>
    </lineage>
</organism>
<evidence type="ECO:0000313" key="2">
    <source>
        <dbReference type="EMBL" id="GLS65226.1"/>
    </source>
</evidence>
<evidence type="ECO:0000313" key="3">
    <source>
        <dbReference type="Proteomes" id="UP000321960"/>
    </source>
</evidence>
<reference evidence="2" key="1">
    <citation type="journal article" date="2014" name="Int. J. Syst. Evol. Microbiol.">
        <title>Complete genome of a new Firmicutes species belonging to the dominant human colonic microbiota ('Ruminococcus bicirculans') reveals two chromosomes and a selective capacity to utilize plant glucans.</title>
        <authorList>
            <consortium name="NISC Comparative Sequencing Program"/>
            <person name="Wegmann U."/>
            <person name="Louis P."/>
            <person name="Goesmann A."/>
            <person name="Henrissat B."/>
            <person name="Duncan S.H."/>
            <person name="Flint H.J."/>
        </authorList>
    </citation>
    <scope>NUCLEOTIDE SEQUENCE</scope>
    <source>
        <strain evidence="2">NBRC 107715</strain>
    </source>
</reference>
<evidence type="ECO:0000313" key="4">
    <source>
        <dbReference type="Proteomes" id="UP001156856"/>
    </source>
</evidence>
<dbReference type="AlphaFoldDB" id="A0A512J1U6"/>
<gene>
    <name evidence="2" type="ORF">GCM10007888_36080</name>
    <name evidence="1" type="ORF">MOX02_19530</name>
</gene>